<organism evidence="2 3">
    <name type="scientific">Pseudomonas chlororaphis</name>
    <dbReference type="NCBI Taxonomy" id="587753"/>
    <lineage>
        <taxon>Bacteria</taxon>
        <taxon>Pseudomonadati</taxon>
        <taxon>Pseudomonadota</taxon>
        <taxon>Gammaproteobacteria</taxon>
        <taxon>Pseudomonadales</taxon>
        <taxon>Pseudomonadaceae</taxon>
        <taxon>Pseudomonas</taxon>
    </lineage>
</organism>
<protein>
    <submittedName>
        <fullName evidence="2">Uncharacterized protein conserved in bacteria</fullName>
    </submittedName>
</protein>
<accession>A0AAX3G4M6</accession>
<dbReference type="RefSeq" id="WP_124324210.1">
    <property type="nucleotide sequence ID" value="NZ_CP118137.1"/>
</dbReference>
<evidence type="ECO:0000313" key="2">
    <source>
        <dbReference type="EMBL" id="VEF78019.1"/>
    </source>
</evidence>
<dbReference type="Gene3D" id="3.60.10.10">
    <property type="entry name" value="Endonuclease/exonuclease/phosphatase"/>
    <property type="match status" value="1"/>
</dbReference>
<name>A0AAX3G4M6_9PSED</name>
<sequence length="374" mass="40974">MRLASYNVENLFNRAKAMNLEGWAEGRPVLESFARLNQMLGEPIYTDQDKAQMVKLLTELGLSKSDKGPFVILRQNRGSLVKRPKAGGLEIVANGRTEWVGSLELIEAPVDLEAMRNTARVMIDLQADVLAVVEAESRPALRDFNTEIIGALGGPLYRHVMLIDGNDTRGIDVGLMTAEGYPIGQMRSHVDDVSANGEPIFSRDCAQFQIPLPSGKQKDKQLIVLVNHLKSKGFGSLAASAKKRLAQAERIKVIYQELVAQGEAYIAVVGDFNDTPDSAPLEPLLKGTELKDAFVHPAFDDGGYPGTFDTCKAANKIDYLLLSPALFATVTAGGVWRKGMWPGSKPKRWDVYPQLDKKENAGSDHAAVWVDLDL</sequence>
<dbReference type="PANTHER" id="PTHR42834:SF1">
    <property type="entry name" value="ENDONUCLEASE_EXONUCLEASE_PHOSPHATASE FAMILY PROTEIN (AFU_ORTHOLOGUE AFUA_3G09210)"/>
    <property type="match status" value="1"/>
</dbReference>
<dbReference type="AlphaFoldDB" id="A0AAX3G4M6"/>
<dbReference type="SUPFAM" id="SSF56219">
    <property type="entry name" value="DNase I-like"/>
    <property type="match status" value="1"/>
</dbReference>
<dbReference type="InterPro" id="IPR005135">
    <property type="entry name" value="Endo/exonuclease/phosphatase"/>
</dbReference>
<dbReference type="Pfam" id="PF19580">
    <property type="entry name" value="Exo_endo_phos_3"/>
    <property type="match status" value="1"/>
</dbReference>
<reference evidence="2 3" key="1">
    <citation type="submission" date="2018-12" db="EMBL/GenBank/DDBJ databases">
        <authorList>
            <consortium name="Pathogen Informatics"/>
        </authorList>
    </citation>
    <scope>NUCLEOTIDE SEQUENCE [LARGE SCALE GENOMIC DNA]</scope>
    <source>
        <strain evidence="2 3">NCTC7357</strain>
    </source>
</reference>
<gene>
    <name evidence="2" type="ORF">NCTC7357_06427</name>
</gene>
<dbReference type="GO" id="GO:0003824">
    <property type="term" value="F:catalytic activity"/>
    <property type="evidence" value="ECO:0007669"/>
    <property type="project" value="InterPro"/>
</dbReference>
<proteinExistence type="predicted"/>
<dbReference type="PANTHER" id="PTHR42834">
    <property type="entry name" value="ENDONUCLEASE/EXONUCLEASE/PHOSPHATASE FAMILY PROTEIN (AFU_ORTHOLOGUE AFUA_3G09210)"/>
    <property type="match status" value="1"/>
</dbReference>
<feature type="domain" description="Endonuclease/exonuclease/phosphatase" evidence="1">
    <location>
        <begin position="120"/>
        <end position="291"/>
    </location>
</feature>
<evidence type="ECO:0000259" key="1">
    <source>
        <dbReference type="Pfam" id="PF19580"/>
    </source>
</evidence>
<dbReference type="InterPro" id="IPR036691">
    <property type="entry name" value="Endo/exonu/phosph_ase_sf"/>
</dbReference>
<evidence type="ECO:0000313" key="3">
    <source>
        <dbReference type="Proteomes" id="UP000277437"/>
    </source>
</evidence>
<dbReference type="Proteomes" id="UP000277437">
    <property type="component" value="Chromosome"/>
</dbReference>
<dbReference type="EMBL" id="LR134334">
    <property type="protein sequence ID" value="VEF78019.1"/>
    <property type="molecule type" value="Genomic_DNA"/>
</dbReference>